<dbReference type="EMBL" id="CAJC01000113">
    <property type="protein sequence ID" value="CCI52743.1"/>
    <property type="molecule type" value="Genomic_DNA"/>
</dbReference>
<name>A0A077MD93_9MICO</name>
<comment type="caution">
    <text evidence="2">The sequence shown here is derived from an EMBL/GenBank/DDBJ whole genome shotgun (WGS) entry which is preliminary data.</text>
</comment>
<organism evidence="2 3">
    <name type="scientific">Nostocoides jenkinsii Ben 74</name>
    <dbReference type="NCBI Taxonomy" id="1193518"/>
    <lineage>
        <taxon>Bacteria</taxon>
        <taxon>Bacillati</taxon>
        <taxon>Actinomycetota</taxon>
        <taxon>Actinomycetes</taxon>
        <taxon>Micrococcales</taxon>
        <taxon>Intrasporangiaceae</taxon>
        <taxon>Nostocoides</taxon>
    </lineage>
</organism>
<evidence type="ECO:0000313" key="2">
    <source>
        <dbReference type="EMBL" id="CCI52743.1"/>
    </source>
</evidence>
<dbReference type="Proteomes" id="UP000035720">
    <property type="component" value="Unassembled WGS sequence"/>
</dbReference>
<evidence type="ECO:0000313" key="3">
    <source>
        <dbReference type="Proteomes" id="UP000035720"/>
    </source>
</evidence>
<reference evidence="2 3" key="1">
    <citation type="journal article" date="2013" name="ISME J.">
        <title>A metabolic model for members of the genus Tetrasphaera involved in enhanced biological phosphorus removal.</title>
        <authorList>
            <person name="Kristiansen R."/>
            <person name="Nguyen H.T.T."/>
            <person name="Saunders A.M."/>
            <person name="Nielsen J.L."/>
            <person name="Wimmer R."/>
            <person name="Le V.Q."/>
            <person name="McIlroy S.J."/>
            <person name="Petrovski S."/>
            <person name="Seviour R.J."/>
            <person name="Calteau A."/>
            <person name="Nielsen K.L."/>
            <person name="Nielsen P.H."/>
        </authorList>
    </citation>
    <scope>NUCLEOTIDE SEQUENCE [LARGE SCALE GENOMIC DNA]</scope>
    <source>
        <strain evidence="2 3">Ben 74</strain>
    </source>
</reference>
<dbReference type="RefSeq" id="WP_048544981.1">
    <property type="nucleotide sequence ID" value="NZ_HF571038.1"/>
</dbReference>
<protein>
    <submittedName>
        <fullName evidence="2">Uncharacterized protein</fullName>
    </submittedName>
</protein>
<dbReference type="OrthoDB" id="5171582at2"/>
<gene>
    <name evidence="2" type="ORF">BN13_200003</name>
</gene>
<feature type="compositionally biased region" description="Gly residues" evidence="1">
    <location>
        <begin position="338"/>
        <end position="351"/>
    </location>
</feature>
<feature type="region of interest" description="Disordered" evidence="1">
    <location>
        <begin position="329"/>
        <end position="392"/>
    </location>
</feature>
<accession>A0A077MD93</accession>
<feature type="compositionally biased region" description="Low complexity" evidence="1">
    <location>
        <begin position="352"/>
        <end position="362"/>
    </location>
</feature>
<dbReference type="STRING" id="1193518.BN13_200003"/>
<dbReference type="AlphaFoldDB" id="A0A077MD93"/>
<proteinExistence type="predicted"/>
<keyword evidence="3" id="KW-1185">Reference proteome</keyword>
<sequence length="392" mass="42371">MSTETAWVIGLPADLSTKGLVEDIHSAAGRAAKAEPGDRLDIARFEQLATRLEQAALRQSGVNRIAVALPEGGPTILFGQDSNNWSSGLPKDILAAANTLAQSGLIPVLVVAPHAHGTTDTLFRGAAEPPADTWEADEGIFGGRAVEARFRAQIAEALNPDAKRRVPISPSGINNAVVTEILREFVATEPGMPRVDAPVQYRDGSKATHPFPLRALPMRADLSLASLELRFTLLSIRHTEMDAVVHGAWLRNAEISRPRPAAMTDDLVYELSLRQLEELCRNESHVRLHMYQTGLETAIVGFYRALTSHLLMFPGSVSVQPMYYVAPRKPKANPTDGRGTGGLGQRSGLGGRNARNRAPARSASRHICDSDRSQATVVTESSTFRKGTPWTA</sequence>
<evidence type="ECO:0000256" key="1">
    <source>
        <dbReference type="SAM" id="MobiDB-lite"/>
    </source>
</evidence>
<feature type="compositionally biased region" description="Polar residues" evidence="1">
    <location>
        <begin position="373"/>
        <end position="392"/>
    </location>
</feature>